<keyword evidence="3" id="KW-1185">Reference proteome</keyword>
<dbReference type="Proteomes" id="UP000029120">
    <property type="component" value="Chromosome 1"/>
</dbReference>
<sequence>MDPEDLTRLVDHPDDSRSSVYTKPDDPRSSGLLPHPDEVHGPPRGHTEESRSSVFDGVDPRKSPSPDPKTQPEIEALMPSSCVDDPTWIRVGDIGADWVVGVGIGGVIGIEADSSGVQHVDATETVGGTIPLNDEDPELPSRDPFVPASSSSSSSRASGDESDDEDTFVEVEKTRKAKKVKKKAKAKVRPDPPGSSRSDEKSLKRLRKKCGISYEIVRECGVVISTEHLSYLTNFGIRGRSEELKHTVTNLSGMALIAGFPSKDDHFEDRFFFVEISERTIEADCIDLVKTRWERRVKPSLPEVSEEFVIAMQKELFSGNGNSRKSFSRKRIERALSAEIFPGKSLGQGQARMSFREQAALEGGGTDYLDPDTSAGASEAFKAFGVEAPSSASLFMRAFPFFDRLVSDHDEDIRSRKSELGVAKEANVVLQSTLDETVEQKEALKRDGSYPPDLPTEVKVLRERRHRIYDAHYVFADLLASVRRVLEIHVVLAGTVEASIAADDDDEVSDEDDVEATDDNEDAED</sequence>
<feature type="region of interest" description="Disordered" evidence="1">
    <location>
        <begin position="127"/>
        <end position="202"/>
    </location>
</feature>
<gene>
    <name evidence="2" type="ordered locus">AALP_Aa1g149600</name>
</gene>
<dbReference type="EMBL" id="CM002869">
    <property type="protein sequence ID" value="KFK43619.1"/>
    <property type="molecule type" value="Genomic_DNA"/>
</dbReference>
<dbReference type="Gramene" id="KFK43619">
    <property type="protein sequence ID" value="KFK43619"/>
    <property type="gene ID" value="AALP_AA1G149600"/>
</dbReference>
<feature type="compositionally biased region" description="Acidic residues" evidence="1">
    <location>
        <begin position="502"/>
        <end position="525"/>
    </location>
</feature>
<dbReference type="AlphaFoldDB" id="A0A087HNB7"/>
<evidence type="ECO:0000313" key="3">
    <source>
        <dbReference type="Proteomes" id="UP000029120"/>
    </source>
</evidence>
<proteinExistence type="predicted"/>
<reference evidence="3" key="1">
    <citation type="journal article" date="2015" name="Nat. Plants">
        <title>Genome expansion of Arabis alpina linked with retrotransposition and reduced symmetric DNA methylation.</title>
        <authorList>
            <person name="Willing E.M."/>
            <person name="Rawat V."/>
            <person name="Mandakova T."/>
            <person name="Maumus F."/>
            <person name="James G.V."/>
            <person name="Nordstroem K.J."/>
            <person name="Becker C."/>
            <person name="Warthmann N."/>
            <person name="Chica C."/>
            <person name="Szarzynska B."/>
            <person name="Zytnicki M."/>
            <person name="Albani M.C."/>
            <person name="Kiefer C."/>
            <person name="Bergonzi S."/>
            <person name="Castaings L."/>
            <person name="Mateos J.L."/>
            <person name="Berns M.C."/>
            <person name="Bujdoso N."/>
            <person name="Piofczyk T."/>
            <person name="de Lorenzo L."/>
            <person name="Barrero-Sicilia C."/>
            <person name="Mateos I."/>
            <person name="Piednoel M."/>
            <person name="Hagmann J."/>
            <person name="Chen-Min-Tao R."/>
            <person name="Iglesias-Fernandez R."/>
            <person name="Schuster S.C."/>
            <person name="Alonso-Blanco C."/>
            <person name="Roudier F."/>
            <person name="Carbonero P."/>
            <person name="Paz-Ares J."/>
            <person name="Davis S.J."/>
            <person name="Pecinka A."/>
            <person name="Quesneville H."/>
            <person name="Colot V."/>
            <person name="Lysak M.A."/>
            <person name="Weigel D."/>
            <person name="Coupland G."/>
            <person name="Schneeberger K."/>
        </authorList>
    </citation>
    <scope>NUCLEOTIDE SEQUENCE [LARGE SCALE GENOMIC DNA]</scope>
    <source>
        <strain evidence="3">cv. Pajares</strain>
    </source>
</reference>
<feature type="region of interest" description="Disordered" evidence="1">
    <location>
        <begin position="1"/>
        <end position="80"/>
    </location>
</feature>
<feature type="compositionally biased region" description="Basic and acidic residues" evidence="1">
    <location>
        <begin position="35"/>
        <end position="51"/>
    </location>
</feature>
<evidence type="ECO:0000256" key="1">
    <source>
        <dbReference type="SAM" id="MobiDB-lite"/>
    </source>
</evidence>
<organism evidence="2 3">
    <name type="scientific">Arabis alpina</name>
    <name type="common">Alpine rock-cress</name>
    <dbReference type="NCBI Taxonomy" id="50452"/>
    <lineage>
        <taxon>Eukaryota</taxon>
        <taxon>Viridiplantae</taxon>
        <taxon>Streptophyta</taxon>
        <taxon>Embryophyta</taxon>
        <taxon>Tracheophyta</taxon>
        <taxon>Spermatophyta</taxon>
        <taxon>Magnoliopsida</taxon>
        <taxon>eudicotyledons</taxon>
        <taxon>Gunneridae</taxon>
        <taxon>Pentapetalae</taxon>
        <taxon>rosids</taxon>
        <taxon>malvids</taxon>
        <taxon>Brassicales</taxon>
        <taxon>Brassicaceae</taxon>
        <taxon>Arabideae</taxon>
        <taxon>Arabis</taxon>
    </lineage>
</organism>
<accession>A0A087HNB7</accession>
<feature type="compositionally biased region" description="Basic residues" evidence="1">
    <location>
        <begin position="175"/>
        <end position="187"/>
    </location>
</feature>
<name>A0A087HNB7_ARAAL</name>
<evidence type="ECO:0000313" key="2">
    <source>
        <dbReference type="EMBL" id="KFK43619.1"/>
    </source>
</evidence>
<feature type="compositionally biased region" description="Low complexity" evidence="1">
    <location>
        <begin position="142"/>
        <end position="157"/>
    </location>
</feature>
<feature type="compositionally biased region" description="Acidic residues" evidence="1">
    <location>
        <begin position="160"/>
        <end position="169"/>
    </location>
</feature>
<protein>
    <submittedName>
        <fullName evidence="2">Uncharacterized protein</fullName>
    </submittedName>
</protein>
<feature type="compositionally biased region" description="Basic and acidic residues" evidence="1">
    <location>
        <begin position="1"/>
        <end position="28"/>
    </location>
</feature>
<feature type="region of interest" description="Disordered" evidence="1">
    <location>
        <begin position="501"/>
        <end position="525"/>
    </location>
</feature>